<feature type="domain" description="Protein kinase" evidence="1">
    <location>
        <begin position="216"/>
        <end position="532"/>
    </location>
</feature>
<dbReference type="RefSeq" id="WP_161085136.1">
    <property type="nucleotide sequence ID" value="NZ_WWCX01000038.1"/>
</dbReference>
<dbReference type="InterPro" id="IPR011009">
    <property type="entry name" value="Kinase-like_dom_sf"/>
</dbReference>
<protein>
    <submittedName>
        <fullName evidence="2">AAA family ATPase</fullName>
    </submittedName>
</protein>
<dbReference type="PANTHER" id="PTHR10887:SF495">
    <property type="entry name" value="HELICASE SENATAXIN ISOFORM X1-RELATED"/>
    <property type="match status" value="1"/>
</dbReference>
<accession>A0A845GPY8</accession>
<reference evidence="2" key="1">
    <citation type="submission" date="2019-12" db="EMBL/GenBank/DDBJ databases">
        <title>Novel species isolated from a subtropical stream in China.</title>
        <authorList>
            <person name="Lu H."/>
        </authorList>
    </citation>
    <scope>NUCLEOTIDE SEQUENCE [LARGE SCALE GENOMIC DNA]</scope>
    <source>
        <strain evidence="2">FT81W</strain>
    </source>
</reference>
<dbReference type="CDD" id="cd17934">
    <property type="entry name" value="DEXXQc_Upf1-like"/>
    <property type="match status" value="2"/>
</dbReference>
<dbReference type="Gene3D" id="1.10.510.10">
    <property type="entry name" value="Transferase(Phosphotransferase) domain 1"/>
    <property type="match status" value="1"/>
</dbReference>
<name>A0A845GPY8_9BURK</name>
<dbReference type="Pfam" id="PF13087">
    <property type="entry name" value="AAA_12"/>
    <property type="match status" value="1"/>
</dbReference>
<dbReference type="Pfam" id="PF13086">
    <property type="entry name" value="AAA_11"/>
    <property type="match status" value="1"/>
</dbReference>
<evidence type="ECO:0000313" key="2">
    <source>
        <dbReference type="EMBL" id="MYM96061.1"/>
    </source>
</evidence>
<dbReference type="InterPro" id="IPR011528">
    <property type="entry name" value="NERD"/>
</dbReference>
<dbReference type="Pfam" id="PF08378">
    <property type="entry name" value="NERD"/>
    <property type="match status" value="1"/>
</dbReference>
<organism evidence="2 3">
    <name type="scientific">Duganella vulcania</name>
    <dbReference type="NCBI Taxonomy" id="2692166"/>
    <lineage>
        <taxon>Bacteria</taxon>
        <taxon>Pseudomonadati</taxon>
        <taxon>Pseudomonadota</taxon>
        <taxon>Betaproteobacteria</taxon>
        <taxon>Burkholderiales</taxon>
        <taxon>Oxalobacteraceae</taxon>
        <taxon>Telluria group</taxon>
        <taxon>Duganella</taxon>
    </lineage>
</organism>
<dbReference type="InterPro" id="IPR045055">
    <property type="entry name" value="DNA2/NAM7-like"/>
</dbReference>
<dbReference type="InterPro" id="IPR000719">
    <property type="entry name" value="Prot_kinase_dom"/>
</dbReference>
<comment type="caution">
    <text evidence="2">The sequence shown here is derived from an EMBL/GenBank/DDBJ whole genome shotgun (WGS) entry which is preliminary data.</text>
</comment>
<dbReference type="InterPro" id="IPR027417">
    <property type="entry name" value="P-loop_NTPase"/>
</dbReference>
<sequence length="1651" mass="186463">MEIEFWDGGLEEQEIEAIKKIGKAFAELRSGDKSQVNNGSMRDQLQGKLRRNSMFPWKGYAGFRFIDSKGKEGEFDLVIVTHCNIIIVELKDWNRAPVTANGEIWFKGDKNMGRSPVSVTRTKYYTLSNKLKKYSHRFSNKGRVPHIEYFVVMTGNSDFRDLPEVELSHTISLKDFLKFADKVVFDKHFRPHPDAQVLNKDFLVFDELFLGGNTKPKALNIGGYTAFEEVFEHPKFVYKEYLARSEISKDTEALLRLWNFKSVQGSKGLTPQGRGEIVSREREVLLYINHQNRDLYNHCLRSLTSFEKDEVTSQYAEVYELPPGHIRFNEFVGKYGETLPPIDRLNLTKLLIAKFGDLHEIKIAHRDIADHSLWLSPSKEIALSNFISAYHQPIGTVGDYRNNLSVGAVEVKEMLDGSSLTPFQQDVHALGLVSWHLLTAQRMSPKSLANIQDDILGSSEWYAGVLLDAITAKFSDASVFFDALKRLEPSRESVPTFDVGELEVYRRPINHSRQYREDGEFIVSTDDKDVYVSQGRLVKAWLNVGAETDEPRNNFRALSFLKRLDKLAAVSPTYLPRILEYGLASRSSSMYLVTDFVSGTTWDKAEINESDKMGTIEKLVNAVEHFHELGLTHGDLHPENVIWDDAKGDVFLIDVPDFSANTDDVKNHRYSPENIDGCSSAQRDIFAVLRMSCELLGLEWGAASTEYPRIADAVQTELNDTEFGFKDLARFKKALSPGGGIREQKIVEITLDNFDGELTILPDNGHLYVKVEPAKRRGSDFIVTFYGIGGAFTAFYNKDQRSFVGGLAPKIRSDVHFRIVEESQFEMNMAIRIKPGRPAQLFNLSEVLRNDEAFLRTVELLQLVEPDSVDSELSQQLKDVFEKAEASDREVRADIKFEISTRDLWRAILATEAESSPNIELNGSPMCPSDADDELILPYESDVDSLGTFVSTDEVEALIIDSDGVEKFVGEVSLKKSALNEVRLNKVKFAAHGLKDGDSVFFRSKQDRASYRKRKAALERLLDKEGVLPDLLDLFDPACNSDATTFNISVSDDDFARYDREDQHGNKISLNVQQREAFTKLLNFGPLSLLQGPPGTGKTEFIAAFVHFLIEKLNVRRILLVSQSHEAVNTAAERIRKHCRRLGTSLEVVRFSNREGAVSHGLKDVYSHAITAEKRELFNAEYRYRVAALAGALGLDAQFISKVVDAELKLFKQIDHLESLLKGFDEVIDKDDINSLKPIAAELDETIRSKLYSEYGVALPRDSKISEAKILLLSKLCAEFGVRPNEVRKVRALARISRDIQDALSTERVNCDEFYARSRQLVTGTCVGIGQGHIAIHDNIYDFVIIDEAARSISSELAIAMQSAKRVLLVGDHLQLPPLYSDAHKAALARRLGINDKHTDLDEVLRSDFARAFNSAYGKQASATLLTQYRMAPPIGDLVSKTFYDKKLNHGPRTVPDIFQDAPAPLRSPVTWFDTSSLGARANHQDDRGSSIYNRCEADLVIELLKEISDNTAFLTHLGRLKDKDEAVIGIICMYAEQKRLIRQKFNQLIWGEGFKELVKIDTVDSYQGKENRIIILSLTRSDPKKSPGFLRIPNRINVAMSRAMDRLLIIGNADMWRKFNRDKPLAHVVSYMNDMGEDAGYKFLFAKKKH</sequence>
<proteinExistence type="predicted"/>
<dbReference type="GO" id="GO:0005524">
    <property type="term" value="F:ATP binding"/>
    <property type="evidence" value="ECO:0007669"/>
    <property type="project" value="InterPro"/>
</dbReference>
<evidence type="ECO:0000313" key="3">
    <source>
        <dbReference type="Proteomes" id="UP000447355"/>
    </source>
</evidence>
<dbReference type="EMBL" id="WWCX01000038">
    <property type="protein sequence ID" value="MYM96061.1"/>
    <property type="molecule type" value="Genomic_DNA"/>
</dbReference>
<dbReference type="CDD" id="cd18808">
    <property type="entry name" value="SF1_C_Upf1"/>
    <property type="match status" value="1"/>
</dbReference>
<dbReference type="PROSITE" id="PS50011">
    <property type="entry name" value="PROTEIN_KINASE_DOM"/>
    <property type="match status" value="1"/>
</dbReference>
<dbReference type="InterPro" id="IPR041679">
    <property type="entry name" value="DNA2/NAM7-like_C"/>
</dbReference>
<evidence type="ECO:0000259" key="1">
    <source>
        <dbReference type="PROSITE" id="PS50011"/>
    </source>
</evidence>
<dbReference type="GO" id="GO:0004672">
    <property type="term" value="F:protein kinase activity"/>
    <property type="evidence" value="ECO:0007669"/>
    <property type="project" value="InterPro"/>
</dbReference>
<dbReference type="InterPro" id="IPR041677">
    <property type="entry name" value="DNA2/NAM7_AAA_11"/>
</dbReference>
<dbReference type="Proteomes" id="UP000447355">
    <property type="component" value="Unassembled WGS sequence"/>
</dbReference>
<gene>
    <name evidence="2" type="ORF">GTP90_19550</name>
</gene>
<dbReference type="InterPro" id="IPR047187">
    <property type="entry name" value="SF1_C_Upf1"/>
</dbReference>
<dbReference type="SUPFAM" id="SSF56112">
    <property type="entry name" value="Protein kinase-like (PK-like)"/>
    <property type="match status" value="2"/>
</dbReference>
<dbReference type="Gene3D" id="3.40.50.300">
    <property type="entry name" value="P-loop containing nucleotide triphosphate hydrolases"/>
    <property type="match status" value="2"/>
</dbReference>
<dbReference type="PANTHER" id="PTHR10887">
    <property type="entry name" value="DNA2/NAM7 HELICASE FAMILY"/>
    <property type="match status" value="1"/>
</dbReference>
<dbReference type="SUPFAM" id="SSF52540">
    <property type="entry name" value="P-loop containing nucleoside triphosphate hydrolases"/>
    <property type="match status" value="1"/>
</dbReference>
<dbReference type="GO" id="GO:0004386">
    <property type="term" value="F:helicase activity"/>
    <property type="evidence" value="ECO:0007669"/>
    <property type="project" value="InterPro"/>
</dbReference>